<evidence type="ECO:0000256" key="1">
    <source>
        <dbReference type="ARBA" id="ARBA00011040"/>
    </source>
</evidence>
<dbReference type="InterPro" id="IPR016300">
    <property type="entry name" value="ATPase_ArsA/GET3"/>
</dbReference>
<feature type="domain" description="ArsA/GET3 Anion-transporting ATPase-like" evidence="5">
    <location>
        <begin position="341"/>
        <end position="649"/>
    </location>
</feature>
<dbReference type="InterPro" id="IPR025723">
    <property type="entry name" value="ArsA/GET3_ATPase-like"/>
</dbReference>
<evidence type="ECO:0000313" key="7">
    <source>
        <dbReference type="Proteomes" id="UP000238071"/>
    </source>
</evidence>
<feature type="domain" description="ArsA/GET3 Anion-transporting ATPase-like" evidence="5">
    <location>
        <begin position="16"/>
        <end position="297"/>
    </location>
</feature>
<dbReference type="Proteomes" id="UP000238071">
    <property type="component" value="Unassembled WGS sequence"/>
</dbReference>
<organism evidence="6 7">
    <name type="scientific">Methylobacter tundripaludum</name>
    <dbReference type="NCBI Taxonomy" id="173365"/>
    <lineage>
        <taxon>Bacteria</taxon>
        <taxon>Pseudomonadati</taxon>
        <taxon>Pseudomonadota</taxon>
        <taxon>Gammaproteobacteria</taxon>
        <taxon>Methylococcales</taxon>
        <taxon>Methylococcaceae</taxon>
        <taxon>Methylobacter</taxon>
    </lineage>
</organism>
<evidence type="ECO:0000256" key="2">
    <source>
        <dbReference type="ARBA" id="ARBA00052296"/>
    </source>
</evidence>
<evidence type="ECO:0000256" key="3">
    <source>
        <dbReference type="ARBA" id="ARBA00066752"/>
    </source>
</evidence>
<comment type="catalytic activity">
    <reaction evidence="2">
        <text>arsenite(in) + ATP + H2O = arsenite(out) + ADP + phosphate + H(+)</text>
        <dbReference type="Rhea" id="RHEA:11348"/>
        <dbReference type="ChEBI" id="CHEBI:15377"/>
        <dbReference type="ChEBI" id="CHEBI:15378"/>
        <dbReference type="ChEBI" id="CHEBI:29242"/>
        <dbReference type="ChEBI" id="CHEBI:30616"/>
        <dbReference type="ChEBI" id="CHEBI:43474"/>
        <dbReference type="ChEBI" id="CHEBI:456216"/>
        <dbReference type="EC" id="7.3.2.7"/>
    </reaction>
</comment>
<dbReference type="Gene3D" id="3.40.50.300">
    <property type="entry name" value="P-loop containing nucleotide triphosphate hydrolases"/>
    <property type="match status" value="2"/>
</dbReference>
<keyword evidence="6" id="KW-0547">Nucleotide-binding</keyword>
<keyword evidence="7" id="KW-1185">Reference proteome</keyword>
<accession>A0A2S6GSR5</accession>
<evidence type="ECO:0000259" key="5">
    <source>
        <dbReference type="Pfam" id="PF02374"/>
    </source>
</evidence>
<gene>
    <name evidence="6" type="ORF">B0F88_11282</name>
</gene>
<keyword evidence="6" id="KW-0067">ATP-binding</keyword>
<name>A0A2S6GSR5_9GAMM</name>
<dbReference type="PANTHER" id="PTHR10803:SF3">
    <property type="entry name" value="ATPASE GET3"/>
    <property type="match status" value="1"/>
</dbReference>
<comment type="caution">
    <text evidence="6">The sequence shown here is derived from an EMBL/GenBank/DDBJ whole genome shotgun (WGS) entry which is preliminary data.</text>
</comment>
<dbReference type="GO" id="GO:0015446">
    <property type="term" value="F:ATPase-coupled arsenite transmembrane transporter activity"/>
    <property type="evidence" value="ECO:0007669"/>
    <property type="project" value="UniProtKB-EC"/>
</dbReference>
<dbReference type="Pfam" id="PF02374">
    <property type="entry name" value="ArsA_ATPase"/>
    <property type="match status" value="2"/>
</dbReference>
<dbReference type="GO" id="GO:0005524">
    <property type="term" value="F:ATP binding"/>
    <property type="evidence" value="ECO:0007669"/>
    <property type="project" value="UniProtKB-KW"/>
</dbReference>
<evidence type="ECO:0000313" key="6">
    <source>
        <dbReference type="EMBL" id="PPK68250.1"/>
    </source>
</evidence>
<comment type="similarity">
    <text evidence="1">Belongs to the arsA ATPase family.</text>
</comment>
<proteinExistence type="inferred from homology"/>
<dbReference type="EMBL" id="PTIY01000012">
    <property type="protein sequence ID" value="PPK68250.1"/>
    <property type="molecule type" value="Genomic_DNA"/>
</dbReference>
<dbReference type="PANTHER" id="PTHR10803">
    <property type="entry name" value="ARSENICAL PUMP-DRIVING ATPASE ARSENITE-TRANSLOCATING ATPASE"/>
    <property type="match status" value="1"/>
</dbReference>
<dbReference type="AlphaFoldDB" id="A0A2S6GSR5"/>
<evidence type="ECO:0000256" key="4">
    <source>
        <dbReference type="SAM" id="Coils"/>
    </source>
</evidence>
<dbReference type="GO" id="GO:0016887">
    <property type="term" value="F:ATP hydrolysis activity"/>
    <property type="evidence" value="ECO:0007669"/>
    <property type="project" value="InterPro"/>
</dbReference>
<dbReference type="RefSeq" id="WP_104424675.1">
    <property type="nucleotide sequence ID" value="NZ_PTIY01000012.1"/>
</dbReference>
<reference evidence="6 7" key="1">
    <citation type="submission" date="2018-02" db="EMBL/GenBank/DDBJ databases">
        <title>Subsurface microbial communities from deep shales in Ohio and West Virginia, USA.</title>
        <authorList>
            <person name="Wrighton K."/>
        </authorList>
    </citation>
    <scope>NUCLEOTIDE SEQUENCE [LARGE SCALE GENOMIC DNA]</scope>
    <source>
        <strain evidence="6 7">OWC-G53F</strain>
    </source>
</reference>
<dbReference type="SUPFAM" id="SSF52540">
    <property type="entry name" value="P-loop containing nucleoside triphosphate hydrolases"/>
    <property type="match status" value="2"/>
</dbReference>
<sequence length="651" mass="73340">MKPAIYPEFLQPSLLKLVFFGGKGGVGKSTCASATALKLAQEQPQHLFLLVSTDPAHSLKNILSNLVLPKNLEVRELNAAASLHEFKMRHDALLKEIADRGTFLDKNDIQGLMDAALPGMDELAAYLEIAEWIEQDTYYRIIIDTAPTGHTLRLLEMPDLIHRWLTALDTLLAKHRYMRKRFGGDNRLDHLDNFLLGMSDSLKAMHSLMTDTERCCFILVMLAETMSVEESIDLVSALNKQRVFISDLVVNRLFPKNDCPICLAERSRQMLALKSALKLLPGHLFWTLPLLAAEPSGKLLYSLWSEVRLLDENEVITTTAYSHKLPLHVENPIQLPASTLRLLIFAGKGGVGKTTLACATALRLHSEYPHKRILLFSTDPAHSLSDCLGISVQRHPTSVPSATLPSTTLRTELVEIDAQEINAEADFKKIRQDYRAELEDFLQDALPHLDITFDREVMEHLLDLAPPGLDEIMALTTIIDYLDSDRYDIIIIDAAPSGHLLRLLELPELIRDWLKQFFSLLLKYRQVMRLPHLSERLVQLSRELKKLRILLQNIEQTEVYAVTIPTQLAIEKTSEMLCALQRLGMTAKALFINQITPISGCALCQAINARESLQLKRAHDIFPDQPQAQIFRQIEPTGLDELKALGSALFL</sequence>
<dbReference type="NCBIfam" id="TIGR00345">
    <property type="entry name" value="GET3_arsA_TRC40"/>
    <property type="match status" value="2"/>
</dbReference>
<dbReference type="InterPro" id="IPR027417">
    <property type="entry name" value="P-loop_NTPase"/>
</dbReference>
<keyword evidence="4" id="KW-0175">Coiled coil</keyword>
<dbReference type="CDD" id="cd02035">
    <property type="entry name" value="ArsA"/>
    <property type="match status" value="2"/>
</dbReference>
<feature type="coiled-coil region" evidence="4">
    <location>
        <begin position="530"/>
        <end position="557"/>
    </location>
</feature>
<dbReference type="OrthoDB" id="9780677at2"/>
<protein>
    <recommendedName>
        <fullName evidence="3">arsenite-transporting ATPase</fullName>
        <ecNumber evidence="3">7.3.2.7</ecNumber>
    </recommendedName>
</protein>
<dbReference type="EC" id="7.3.2.7" evidence="3"/>